<dbReference type="AlphaFoldDB" id="F7NM48"/>
<organism evidence="1 2">
    <name type="scientific">Acetonema longum DSM 6540</name>
    <dbReference type="NCBI Taxonomy" id="1009370"/>
    <lineage>
        <taxon>Bacteria</taxon>
        <taxon>Bacillati</taxon>
        <taxon>Bacillota</taxon>
        <taxon>Negativicutes</taxon>
        <taxon>Acetonemataceae</taxon>
        <taxon>Acetonema</taxon>
    </lineage>
</organism>
<dbReference type="STRING" id="1009370.ALO_15872"/>
<keyword evidence="2" id="KW-1185">Reference proteome</keyword>
<evidence type="ECO:0000313" key="1">
    <source>
        <dbReference type="EMBL" id="EGO62884.1"/>
    </source>
</evidence>
<dbReference type="OrthoDB" id="9973744at2"/>
<dbReference type="RefSeq" id="WP_004097438.1">
    <property type="nucleotide sequence ID" value="NZ_AFGF01000160.1"/>
</dbReference>
<dbReference type="eggNOG" id="ENOG5032U7H">
    <property type="taxonomic scope" value="Bacteria"/>
</dbReference>
<sequence>MSTKNIYLFKTIIRDTQTNNEVPVNLFRGLFQEVFGRECRNNALELTYQNAEPMILDVIEDTAEYLFAKLNRKRPNNSMQKRNYNTYETMDVLSPNEIANSGVEWFTYCILGYRHGILSVVNSKGAPNEGALARVFSRYNNRFSLETEGIPNQELIKELLNGRAPEINKVQIDIAQPDAQILEKLFEFNDDEVLQAVRQNTSSLVFEVKPAFREALSKDIDIITRLIRKCQQNRKRYRSVILSGKPATGERQRQYDLYEEYFKYPISVDEYRQEHGQKVEIDKEVILREYKRNMMNVYDQYKDVILAVSNR</sequence>
<dbReference type="Proteomes" id="UP000003240">
    <property type="component" value="Unassembled WGS sequence"/>
</dbReference>
<protein>
    <submittedName>
        <fullName evidence="1">Uncharacterized protein</fullName>
    </submittedName>
</protein>
<comment type="caution">
    <text evidence="1">The sequence shown here is derived from an EMBL/GenBank/DDBJ whole genome shotgun (WGS) entry which is preliminary data.</text>
</comment>
<gene>
    <name evidence="1" type="ORF">ALO_15872</name>
</gene>
<accession>F7NM48</accession>
<proteinExistence type="predicted"/>
<evidence type="ECO:0000313" key="2">
    <source>
        <dbReference type="Proteomes" id="UP000003240"/>
    </source>
</evidence>
<reference evidence="1 2" key="1">
    <citation type="journal article" date="2011" name="EMBO J.">
        <title>Structural diversity of bacterial flagellar motors.</title>
        <authorList>
            <person name="Chen S."/>
            <person name="Beeby M."/>
            <person name="Murphy G.E."/>
            <person name="Leadbetter J.R."/>
            <person name="Hendrixson D.R."/>
            <person name="Briegel A."/>
            <person name="Li Z."/>
            <person name="Shi J."/>
            <person name="Tocheva E.I."/>
            <person name="Muller A."/>
            <person name="Dobro M.J."/>
            <person name="Jensen G.J."/>
        </authorList>
    </citation>
    <scope>NUCLEOTIDE SEQUENCE [LARGE SCALE GENOMIC DNA]</scope>
    <source>
        <strain evidence="1 2">DSM 6540</strain>
    </source>
</reference>
<dbReference type="EMBL" id="AFGF01000160">
    <property type="protein sequence ID" value="EGO62884.1"/>
    <property type="molecule type" value="Genomic_DNA"/>
</dbReference>
<name>F7NM48_9FIRM</name>